<evidence type="ECO:0000313" key="2">
    <source>
        <dbReference type="EMBL" id="CAD8169596.1"/>
    </source>
</evidence>
<keyword evidence="1" id="KW-0121">Carboxypeptidase</keyword>
<accession>A0A8S1V4E6</accession>
<name>A0A8S1V4E6_PAROT</name>
<feature type="signal peptide" evidence="1">
    <location>
        <begin position="1"/>
        <end position="19"/>
    </location>
</feature>
<dbReference type="OMA" id="CMTYERY"/>
<dbReference type="GO" id="GO:0006508">
    <property type="term" value="P:proteolysis"/>
    <property type="evidence" value="ECO:0007669"/>
    <property type="project" value="UniProtKB-KW"/>
</dbReference>
<keyword evidence="1" id="KW-0645">Protease</keyword>
<dbReference type="OrthoDB" id="443318at2759"/>
<dbReference type="AlphaFoldDB" id="A0A8S1V4E6"/>
<keyword evidence="1" id="KW-0732">Signal</keyword>
<dbReference type="PANTHER" id="PTHR11802">
    <property type="entry name" value="SERINE PROTEASE FAMILY S10 SERINE CARBOXYPEPTIDASE"/>
    <property type="match status" value="1"/>
</dbReference>
<evidence type="ECO:0000256" key="1">
    <source>
        <dbReference type="RuleBase" id="RU361156"/>
    </source>
</evidence>
<sequence length="467" mass="53648">MNLYLFLSIAVIFCFPTEDLVKDYAKFNIPYTGQWFSGYLRITDDGSKQFHYFMFPQQNKNLTDESPVILWLNGGPGCSSLYGALNENGPFVFNLGTNDLRVNPYSWTNTAHMFYLESPATVGFSYGDEHTSDASSAKDNLQAVIQFFNKFPELSTHQFYISGESYAGTYIPLLANEIIEYNKIASKRINLVGLMIGNGCTDYTECTIEAKRFPIHKFEFMHSHHLISEKLWEEIDAQRDNCFNSTTQYCKDLYAKTQEEINLNYEFYYNPYNIYGKCYQMPITKFNGETIQRSKIMTLDPFDRQPGTVPSCSEAQGLFYYFTNPEFIKAINVDTSKLTKEWEDCSSTIKYTKDPRATYYLYPKLIKSGLKILKFSGDVDGVVPITGTFFWLNNLQNEIGLHTIEPWRSWTIPGNKSGEDQNAGNVWILDGLWFVTIRNAGHMVPMDQPLAALIMINNFIYDIPLPI</sequence>
<dbReference type="FunFam" id="3.40.50.1820:FF:000253">
    <property type="entry name" value="Carboxypeptidase"/>
    <property type="match status" value="1"/>
</dbReference>
<reference evidence="2" key="1">
    <citation type="submission" date="2021-01" db="EMBL/GenBank/DDBJ databases">
        <authorList>
            <consortium name="Genoscope - CEA"/>
            <person name="William W."/>
        </authorList>
    </citation>
    <scope>NUCLEOTIDE SEQUENCE</scope>
</reference>
<dbReference type="InterPro" id="IPR001563">
    <property type="entry name" value="Peptidase_S10"/>
</dbReference>
<evidence type="ECO:0000313" key="3">
    <source>
        <dbReference type="Proteomes" id="UP000683925"/>
    </source>
</evidence>
<dbReference type="PROSITE" id="PS00131">
    <property type="entry name" value="CARBOXYPEPT_SER_SER"/>
    <property type="match status" value="1"/>
</dbReference>
<protein>
    <recommendedName>
        <fullName evidence="1">Carboxypeptidase</fullName>
        <ecNumber evidence="1">3.4.16.-</ecNumber>
    </recommendedName>
</protein>
<dbReference type="Pfam" id="PF00450">
    <property type="entry name" value="Peptidase_S10"/>
    <property type="match status" value="1"/>
</dbReference>
<dbReference type="EC" id="3.4.16.-" evidence="1"/>
<dbReference type="EMBL" id="CAJJDP010000054">
    <property type="protein sequence ID" value="CAD8169596.1"/>
    <property type="molecule type" value="Genomic_DNA"/>
</dbReference>
<comment type="similarity">
    <text evidence="1">Belongs to the peptidase S10 family.</text>
</comment>
<dbReference type="GO" id="GO:0004185">
    <property type="term" value="F:serine-type carboxypeptidase activity"/>
    <property type="evidence" value="ECO:0007669"/>
    <property type="project" value="UniProtKB-UniRule"/>
</dbReference>
<dbReference type="InterPro" id="IPR033124">
    <property type="entry name" value="Ser_caboxypep_his_AS"/>
</dbReference>
<keyword evidence="1" id="KW-0378">Hydrolase</keyword>
<gene>
    <name evidence="2" type="ORF">POCTA_138.1.T0540027</name>
</gene>
<dbReference type="InterPro" id="IPR018202">
    <property type="entry name" value="Ser_caboxypep_ser_AS"/>
</dbReference>
<feature type="chain" id="PRO_5036519165" description="Carboxypeptidase" evidence="1">
    <location>
        <begin position="20"/>
        <end position="467"/>
    </location>
</feature>
<dbReference type="PROSITE" id="PS00560">
    <property type="entry name" value="CARBOXYPEPT_SER_HIS"/>
    <property type="match status" value="1"/>
</dbReference>
<proteinExistence type="inferred from homology"/>
<dbReference type="PANTHER" id="PTHR11802:SF201">
    <property type="entry name" value="CARBOXYPEPTIDASE"/>
    <property type="match status" value="1"/>
</dbReference>
<organism evidence="2 3">
    <name type="scientific">Paramecium octaurelia</name>
    <dbReference type="NCBI Taxonomy" id="43137"/>
    <lineage>
        <taxon>Eukaryota</taxon>
        <taxon>Sar</taxon>
        <taxon>Alveolata</taxon>
        <taxon>Ciliophora</taxon>
        <taxon>Intramacronucleata</taxon>
        <taxon>Oligohymenophorea</taxon>
        <taxon>Peniculida</taxon>
        <taxon>Parameciidae</taxon>
        <taxon>Paramecium</taxon>
    </lineage>
</organism>
<keyword evidence="3" id="KW-1185">Reference proteome</keyword>
<dbReference type="Proteomes" id="UP000683925">
    <property type="component" value="Unassembled WGS sequence"/>
</dbReference>
<comment type="caution">
    <text evidence="2">The sequence shown here is derived from an EMBL/GenBank/DDBJ whole genome shotgun (WGS) entry which is preliminary data.</text>
</comment>